<feature type="compositionally biased region" description="Low complexity" evidence="4">
    <location>
        <begin position="1294"/>
        <end position="1304"/>
    </location>
</feature>
<feature type="compositionally biased region" description="Low complexity" evidence="4">
    <location>
        <begin position="1258"/>
        <end position="1268"/>
    </location>
</feature>
<proteinExistence type="predicted"/>
<feature type="compositionally biased region" description="Polar residues" evidence="4">
    <location>
        <begin position="976"/>
        <end position="985"/>
    </location>
</feature>
<dbReference type="SUPFAM" id="SSF50978">
    <property type="entry name" value="WD40 repeat-like"/>
    <property type="match status" value="2"/>
</dbReference>
<feature type="compositionally biased region" description="Acidic residues" evidence="4">
    <location>
        <begin position="781"/>
        <end position="795"/>
    </location>
</feature>
<dbReference type="GeneID" id="120023045"/>
<feature type="region of interest" description="Disordered" evidence="4">
    <location>
        <begin position="1140"/>
        <end position="1174"/>
    </location>
</feature>
<dbReference type="GO" id="GO:0046330">
    <property type="term" value="P:positive regulation of JNK cascade"/>
    <property type="evidence" value="ECO:0007669"/>
    <property type="project" value="TreeGrafter"/>
</dbReference>
<feature type="repeat" description="WD" evidence="3">
    <location>
        <begin position="694"/>
        <end position="727"/>
    </location>
</feature>
<dbReference type="PROSITE" id="PS50082">
    <property type="entry name" value="WD_REPEATS_2"/>
    <property type="match status" value="2"/>
</dbReference>
<dbReference type="InterPro" id="IPR036322">
    <property type="entry name" value="WD40_repeat_dom_sf"/>
</dbReference>
<keyword evidence="1 3" id="KW-0853">WD repeat</keyword>
<feature type="compositionally biased region" description="Polar residues" evidence="4">
    <location>
        <begin position="1360"/>
        <end position="1384"/>
    </location>
</feature>
<feature type="domain" description="MABP1/WDR62 first WD40" evidence="5">
    <location>
        <begin position="54"/>
        <end position="380"/>
    </location>
</feature>
<feature type="repeat" description="WD" evidence="3">
    <location>
        <begin position="652"/>
        <end position="693"/>
    </location>
</feature>
<dbReference type="GO" id="GO:0043124">
    <property type="term" value="P:negative regulation of canonical NF-kappaB signal transduction"/>
    <property type="evidence" value="ECO:0007669"/>
    <property type="project" value="TreeGrafter"/>
</dbReference>
<feature type="compositionally biased region" description="Low complexity" evidence="4">
    <location>
        <begin position="1773"/>
        <end position="1790"/>
    </location>
</feature>
<dbReference type="PANTHER" id="PTHR44813">
    <property type="entry name" value="MITOGEN-ACTIVATED PROTEIN KINASE-BINDING PROTEIN 1"/>
    <property type="match status" value="1"/>
</dbReference>
<dbReference type="RefSeq" id="XP_038822920.1">
    <property type="nucleotide sequence ID" value="XM_038966992.1"/>
</dbReference>
<evidence type="ECO:0000313" key="7">
    <source>
        <dbReference type="Proteomes" id="UP000808372"/>
    </source>
</evidence>
<accession>A0A8U0TNU7</accession>
<feature type="region of interest" description="Disordered" evidence="4">
    <location>
        <begin position="743"/>
        <end position="855"/>
    </location>
</feature>
<dbReference type="InterPro" id="IPR055292">
    <property type="entry name" value="MABP1"/>
</dbReference>
<dbReference type="InterPro" id="IPR001680">
    <property type="entry name" value="WD40_rpt"/>
</dbReference>
<dbReference type="InterPro" id="IPR056161">
    <property type="entry name" value="WD40_MABP1-WDR62_1st"/>
</dbReference>
<reference evidence="8" key="1">
    <citation type="submission" date="2025-08" db="UniProtKB">
        <authorList>
            <consortium name="RefSeq"/>
        </authorList>
    </citation>
    <scope>IDENTIFICATION</scope>
    <source>
        <tissue evidence="8">White muscle</tissue>
    </source>
</reference>
<dbReference type="FunFam" id="2.130.10.10:FF:000046">
    <property type="entry name" value="WD repeat-containing protein 62 isoform 1"/>
    <property type="match status" value="1"/>
</dbReference>
<feature type="compositionally biased region" description="Basic and acidic residues" evidence="4">
    <location>
        <begin position="814"/>
        <end position="829"/>
    </location>
</feature>
<feature type="region of interest" description="Disordered" evidence="4">
    <location>
        <begin position="966"/>
        <end position="1056"/>
    </location>
</feature>
<sequence>MTVEGSTIKSRIKNLLRSPSIKLRRNKALNNKENLTNKVTLEKVLGITAFGNRALACDPRSGLVAYPAGCVVVLLNPKKNKQHHILNSSRKTITTLSFSPDGKFVVTGESGHMPAVRVWDVAERTQVAELQEHKYGISCVAFSPNSKYIVSVGYQHDMIINVWAWKKNIVVAANKVSSKVTAVSFSDDSNYFVTAGNRHVKFWYLDHTKSSKVNATVPLLGRSGLLGELRNNFFSDVACGKGRKAGTTFCITSSGLLCEFNDKRLLDKWVELRTSQATSLSVTDELIFCGCADGTVRAFSPVNLHFICTLPRPHCLGTDIATVVEASHLFSHKMDARCPDTVAVSYDPASRWLSCVYNDHSLYVWDVRDLRKVGKVYSALYHSACVWSVEVYPDRVSDGRQPCLPPGSFLSCSSDNTVRLWNTDGHNTTLSRNVISNDLQKIIYMDNNTAGLLDTECLNSGNGEKADPQTSETRTGIRTMCVSPDGQHLASGDRTGTLRIHDLESMGEILNVQAHDSEILCLEYSKPETGLKLLATASRDRLIHVLDAEREYSLLQTLDEHSSSITAVRFAANEGKVRMISCGADKSIYFRTAQKSDEGTAFTRTHHIVRKTTLYDMDIDPTRKYAVIGCQDRSIRIFNISNGKQKKLYKGSQGEDGTVIKVQTDPSGLYVATSCSDKNISIFDFYSGECVATMFGHSEVVTGMKFTNDCKHMITVSGDSCIFVWRLAPELTISMKQRLSDLKQNGKPVQKTPPHKPCNLSTRREVHSTPPIVTMSSDSDKEVEEEGIEEEDEEERVSPYMVSGCSAGEETDTSDEKHNSHELKRENSFGRRSSQGSHHSEDRGPRPRRRWSRRMDSMDLMVKSMLDLRQLDSFAMPASSPTKTQTQPVSDSFRDPFREDELGSTISLQPLTAWGESEQRSQQRPKYIMLSPQTPDTETGPVLYPDGFEDRVSLAGSEYLVKELLPGPGASRSVKGYQNHNQWSQGHHDKHSSDSAFSVDYSSSRLSSPDSQQQPPGEEPTEPLSVDGNSSELDMEELEVEEEGGVGRGDAKGMTVVPQTPDQEAFLKQHFGNLAELNNPVSPTRVATPDSISISSKFLSQCSTGSRTSFPFLSKSIGEGKVGSGVVKPLVSQVRPLMEHNQGQSHNQDRDQSQGHSQRKVSEDSQKGPTRRLEVVDTTEKCFNLRASPLRKKLFNPAVDSRRMVSPVAKAAASHLTTIGMRKSQSVQNLHTEDMPLTLSRPSKEVAPLPHHSQASEGPGTLPTTPLPHHSQASEGPGTLPTTPLPHHSQASEGPGTLPTTPLPHHSQASEGPVTLPTTPRSTLPSVPPFCSPTSPQPQDNTSTSQSTATMPRSLKSRCSYMSPTTSSMAKMSRSVSMGDNLNMTEEESGSGSSSTPPTTKSQSCSSQSPSTKTSIPVAMVSSASSSLSGMGLAMPQAAVIPTFIASSNPNPTTKSLQAKLTCSTRPQLNLDTSKSLPDKPSLAVFTPNGTSKTTTTSSKTANEDNLSPRSPVSLLPQQGQNQPPPLSNNVQLVIALSPFPAAPVETSPVQSPEAEQLGLTAELRPEAPVVDNRLEQPKTEESQGLTQEESPVTELSPQGNPVYLLSQRGPGQDRTGLLQRSPSFTLSSLHLGLPLTSTKHFFTTGALWPAVSTPMYSSPSPCPCPPSLNRFLSIGEACSHSFSLSLYHSLNLPVSSLAFSQDSLSMESCRVLASELQNSFRKASRFYRMVNSVPVASRQEQHEMARVLSEAFEVVRAELSSLPQSSPPSPSGEPAAGGSLCMLGYRPAGPGTGGSGSGEERTLALLEQYSELLLKAVEKRLDNNQVS</sequence>
<dbReference type="InterPro" id="IPR056162">
    <property type="entry name" value="WD40_MABP1-WDR62_2nd"/>
</dbReference>
<dbReference type="Pfam" id="PF24780">
    <property type="entry name" value="WD40_MABP1-WDR62_1st"/>
    <property type="match status" value="1"/>
</dbReference>
<feature type="region of interest" description="Disordered" evidence="4">
    <location>
        <begin position="1469"/>
        <end position="1528"/>
    </location>
</feature>
<dbReference type="GO" id="GO:0005737">
    <property type="term" value="C:cytoplasm"/>
    <property type="evidence" value="ECO:0007669"/>
    <property type="project" value="TreeGrafter"/>
</dbReference>
<dbReference type="Gene3D" id="2.130.10.10">
    <property type="entry name" value="YVTN repeat-like/Quinoprotein amine dehydrogenase"/>
    <property type="match status" value="4"/>
</dbReference>
<feature type="region of interest" description="Disordered" evidence="4">
    <location>
        <begin position="915"/>
        <end position="945"/>
    </location>
</feature>
<feature type="region of interest" description="Disordered" evidence="4">
    <location>
        <begin position="1760"/>
        <end position="1801"/>
    </location>
</feature>
<feature type="compositionally biased region" description="Low complexity" evidence="4">
    <location>
        <begin position="994"/>
        <end position="1016"/>
    </location>
</feature>
<keyword evidence="7" id="KW-1185">Reference proteome</keyword>
<gene>
    <name evidence="8" type="primary">LOC120023045</name>
</gene>
<name>A0A8U0TNU7_SALNM</name>
<dbReference type="PANTHER" id="PTHR44813:SF1">
    <property type="entry name" value="MITOGEN-ACTIVATED PROTEIN KINASE-BINDING PROTEIN 1"/>
    <property type="match status" value="1"/>
</dbReference>
<dbReference type="KEGG" id="snh:120023045"/>
<feature type="compositionally biased region" description="Polar residues" evidence="4">
    <location>
        <begin position="879"/>
        <end position="890"/>
    </location>
</feature>
<evidence type="ECO:0000256" key="1">
    <source>
        <dbReference type="ARBA" id="ARBA00022574"/>
    </source>
</evidence>
<feature type="compositionally biased region" description="Low complexity" evidence="4">
    <location>
        <begin position="1390"/>
        <end position="1416"/>
    </location>
</feature>
<evidence type="ECO:0000256" key="4">
    <source>
        <dbReference type="SAM" id="MobiDB-lite"/>
    </source>
</evidence>
<evidence type="ECO:0000256" key="3">
    <source>
        <dbReference type="PROSITE-ProRule" id="PRU00221"/>
    </source>
</evidence>
<feature type="compositionally biased region" description="Polar residues" evidence="4">
    <location>
        <begin position="1332"/>
        <end position="1351"/>
    </location>
</feature>
<feature type="compositionally biased region" description="Low complexity" evidence="4">
    <location>
        <begin position="1313"/>
        <end position="1325"/>
    </location>
</feature>
<feature type="region of interest" description="Disordered" evidence="4">
    <location>
        <begin position="1544"/>
        <end position="1600"/>
    </location>
</feature>
<dbReference type="PROSITE" id="PS50294">
    <property type="entry name" value="WD_REPEATS_REGION"/>
    <property type="match status" value="1"/>
</dbReference>
<evidence type="ECO:0000259" key="6">
    <source>
        <dbReference type="Pfam" id="PF24782"/>
    </source>
</evidence>
<dbReference type="Proteomes" id="UP000808372">
    <property type="component" value="Chromosome 28"/>
</dbReference>
<feature type="compositionally biased region" description="Basic and acidic residues" evidence="4">
    <location>
        <begin position="1573"/>
        <end position="1582"/>
    </location>
</feature>
<feature type="compositionally biased region" description="Polar residues" evidence="4">
    <location>
        <begin position="1583"/>
        <end position="1600"/>
    </location>
</feature>
<feature type="compositionally biased region" description="Low complexity" evidence="4">
    <location>
        <begin position="1491"/>
        <end position="1501"/>
    </location>
</feature>
<feature type="region of interest" description="Disordered" evidence="4">
    <location>
        <begin position="873"/>
        <end position="897"/>
    </location>
</feature>
<evidence type="ECO:0000259" key="5">
    <source>
        <dbReference type="Pfam" id="PF24780"/>
    </source>
</evidence>
<organism evidence="7 8">
    <name type="scientific">Salvelinus namaycush</name>
    <name type="common">Lake trout</name>
    <name type="synonym">Salmo namaycush</name>
    <dbReference type="NCBI Taxonomy" id="8040"/>
    <lineage>
        <taxon>Eukaryota</taxon>
        <taxon>Metazoa</taxon>
        <taxon>Chordata</taxon>
        <taxon>Craniata</taxon>
        <taxon>Vertebrata</taxon>
        <taxon>Euteleostomi</taxon>
        <taxon>Actinopterygii</taxon>
        <taxon>Neopterygii</taxon>
        <taxon>Teleostei</taxon>
        <taxon>Protacanthopterygii</taxon>
        <taxon>Salmoniformes</taxon>
        <taxon>Salmonidae</taxon>
        <taxon>Salmoninae</taxon>
        <taxon>Salvelinus</taxon>
    </lineage>
</organism>
<evidence type="ECO:0000256" key="2">
    <source>
        <dbReference type="ARBA" id="ARBA00022737"/>
    </source>
</evidence>
<feature type="region of interest" description="Disordered" evidence="4">
    <location>
        <begin position="1242"/>
        <end position="1416"/>
    </location>
</feature>
<keyword evidence="2" id="KW-0677">Repeat</keyword>
<dbReference type="InterPro" id="IPR015943">
    <property type="entry name" value="WD40/YVTN_repeat-like_dom_sf"/>
</dbReference>
<feature type="domain" description="MABP1/WDR62 second WD40" evidence="6">
    <location>
        <begin position="386"/>
        <end position="727"/>
    </location>
</feature>
<dbReference type="Pfam" id="PF24782">
    <property type="entry name" value="WD40_MABP1-WDR62_2nd"/>
    <property type="match status" value="1"/>
</dbReference>
<dbReference type="SMART" id="SM00320">
    <property type="entry name" value="WD40"/>
    <property type="match status" value="12"/>
</dbReference>
<feature type="compositionally biased region" description="Low complexity" evidence="4">
    <location>
        <begin position="1276"/>
        <end position="1286"/>
    </location>
</feature>
<protein>
    <submittedName>
        <fullName evidence="8">Mitogen-activated protein kinase-binding protein 1-like</fullName>
    </submittedName>
</protein>
<evidence type="ECO:0000313" key="8">
    <source>
        <dbReference type="RefSeq" id="XP_038822920.1"/>
    </source>
</evidence>
<feature type="compositionally biased region" description="Basic and acidic residues" evidence="4">
    <location>
        <begin position="1160"/>
        <end position="1174"/>
    </location>
</feature>
<feature type="compositionally biased region" description="Acidic residues" evidence="4">
    <location>
        <begin position="1033"/>
        <end position="1044"/>
    </location>
</feature>